<protein>
    <submittedName>
        <fullName evidence="4">Putative DNA polymerase III, epsilon subunit</fullName>
    </submittedName>
</protein>
<dbReference type="SUPFAM" id="SSF53098">
    <property type="entry name" value="Ribonuclease H-like"/>
    <property type="match status" value="1"/>
</dbReference>
<name>A0A212KIY5_9BACT</name>
<dbReference type="GO" id="GO:0008408">
    <property type="term" value="F:3'-5' exonuclease activity"/>
    <property type="evidence" value="ECO:0007669"/>
    <property type="project" value="TreeGrafter"/>
</dbReference>
<dbReference type="InterPro" id="IPR036397">
    <property type="entry name" value="RNaseH_sf"/>
</dbReference>
<organism evidence="4">
    <name type="scientific">uncultured Desulfovibrio sp</name>
    <dbReference type="NCBI Taxonomy" id="167968"/>
    <lineage>
        <taxon>Bacteria</taxon>
        <taxon>Pseudomonadati</taxon>
        <taxon>Thermodesulfobacteriota</taxon>
        <taxon>Desulfovibrionia</taxon>
        <taxon>Desulfovibrionales</taxon>
        <taxon>Desulfovibrionaceae</taxon>
        <taxon>Desulfovibrio</taxon>
        <taxon>environmental samples</taxon>
    </lineage>
</organism>
<proteinExistence type="predicted"/>
<evidence type="ECO:0000256" key="1">
    <source>
        <dbReference type="ARBA" id="ARBA00025483"/>
    </source>
</evidence>
<dbReference type="InterPro" id="IPR013520">
    <property type="entry name" value="Ribonucl_H"/>
</dbReference>
<dbReference type="GO" id="GO:0006259">
    <property type="term" value="P:DNA metabolic process"/>
    <property type="evidence" value="ECO:0007669"/>
    <property type="project" value="UniProtKB-ARBA"/>
</dbReference>
<dbReference type="CDD" id="cd06130">
    <property type="entry name" value="DNA_pol_III_epsilon_like"/>
    <property type="match status" value="1"/>
</dbReference>
<evidence type="ECO:0000259" key="3">
    <source>
        <dbReference type="SMART" id="SM00479"/>
    </source>
</evidence>
<dbReference type="Pfam" id="PF00929">
    <property type="entry name" value="RNase_T"/>
    <property type="match status" value="1"/>
</dbReference>
<gene>
    <name evidence="4" type="ORF">KM92DES2_20144</name>
</gene>
<dbReference type="SMART" id="SM00479">
    <property type="entry name" value="EXOIII"/>
    <property type="match status" value="1"/>
</dbReference>
<dbReference type="AlphaFoldDB" id="A0A212KIY5"/>
<dbReference type="GO" id="GO:0003676">
    <property type="term" value="F:nucleic acid binding"/>
    <property type="evidence" value="ECO:0007669"/>
    <property type="project" value="InterPro"/>
</dbReference>
<evidence type="ECO:0000313" key="4">
    <source>
        <dbReference type="EMBL" id="SBW11650.1"/>
    </source>
</evidence>
<dbReference type="InterPro" id="IPR012337">
    <property type="entry name" value="RNaseH-like_sf"/>
</dbReference>
<evidence type="ECO:0000256" key="2">
    <source>
        <dbReference type="ARBA" id="ARBA00026073"/>
    </source>
</evidence>
<sequence length="176" mass="18949">MVSTDLSRSVAIDFETSGYSAHSACAVGLARIEQGSVTDVFYSLIRPPSSRVMFTEIHGLTWPMLKDAPTFAELWPQIDAFLEGAGSLLAHNASFDRRVLAASCHAVGAQEPRAPFLCTLKGSRRSLPLASKKLSSVSAYFGIALNHHHAGSDAEACARIYLQLRALGVTDAQMKL</sequence>
<comment type="subunit">
    <text evidence="2">DNA polymerase III contains a core (composed of alpha, epsilon and theta chains) that associates with a tau subunit. This core dimerizes to form the POLIII' complex. PolIII' associates with the gamma complex (composed of gamma, delta, delta', psi and chi chains) and with the beta chain to form the complete DNA polymerase III complex.</text>
</comment>
<dbReference type="FunFam" id="3.30.420.10:FF:000045">
    <property type="entry name" value="3'-5' exonuclease DinG"/>
    <property type="match status" value="1"/>
</dbReference>
<dbReference type="EMBL" id="FLUP01000002">
    <property type="protein sequence ID" value="SBW11650.1"/>
    <property type="molecule type" value="Genomic_DNA"/>
</dbReference>
<accession>A0A212KIY5</accession>
<reference evidence="4" key="1">
    <citation type="submission" date="2016-04" db="EMBL/GenBank/DDBJ databases">
        <authorList>
            <person name="Evans L.H."/>
            <person name="Alamgir A."/>
            <person name="Owens N."/>
            <person name="Weber N.D."/>
            <person name="Virtaneva K."/>
            <person name="Barbian K."/>
            <person name="Babar A."/>
            <person name="Rosenke K."/>
        </authorList>
    </citation>
    <scope>NUCLEOTIDE SEQUENCE</scope>
    <source>
        <strain evidence="4">92-2</strain>
    </source>
</reference>
<dbReference type="RefSeq" id="WP_227117969.1">
    <property type="nucleotide sequence ID" value="NZ_CAKSVL010000001.1"/>
</dbReference>
<feature type="domain" description="Exonuclease" evidence="3">
    <location>
        <begin position="8"/>
        <end position="170"/>
    </location>
</feature>
<dbReference type="Gene3D" id="3.30.420.10">
    <property type="entry name" value="Ribonuclease H-like superfamily/Ribonuclease H"/>
    <property type="match status" value="1"/>
</dbReference>
<dbReference type="GO" id="GO:0005829">
    <property type="term" value="C:cytosol"/>
    <property type="evidence" value="ECO:0007669"/>
    <property type="project" value="TreeGrafter"/>
</dbReference>
<dbReference type="PANTHER" id="PTHR30231:SF42">
    <property type="entry name" value="EXONUCLEASE"/>
    <property type="match status" value="1"/>
</dbReference>
<comment type="function">
    <text evidence="1">DNA polymerase III is a complex, multichain enzyme responsible for most of the replicative synthesis in bacteria. The epsilon subunit contain the editing function and is a proofreading 3'-5' exonuclease.</text>
</comment>
<dbReference type="PANTHER" id="PTHR30231">
    <property type="entry name" value="DNA POLYMERASE III SUBUNIT EPSILON"/>
    <property type="match status" value="1"/>
</dbReference>